<dbReference type="GO" id="GO:0046872">
    <property type="term" value="F:metal ion binding"/>
    <property type="evidence" value="ECO:0007669"/>
    <property type="project" value="UniProtKB-KW"/>
</dbReference>
<protein>
    <recommendedName>
        <fullName evidence="11">Murein endopeptidase K</fullName>
    </recommendedName>
</protein>
<dbReference type="PANTHER" id="PTHR37425">
    <property type="match status" value="1"/>
</dbReference>
<name>A0A7W8ER70_9HYPH</name>
<keyword evidence="4" id="KW-0479">Metal-binding</keyword>
<dbReference type="Proteomes" id="UP000531231">
    <property type="component" value="Unassembled WGS sequence"/>
</dbReference>
<feature type="region of interest" description="Disordered" evidence="12">
    <location>
        <begin position="255"/>
        <end position="290"/>
    </location>
</feature>
<dbReference type="EMBL" id="JACHIL010000005">
    <property type="protein sequence ID" value="MBB5092353.1"/>
    <property type="molecule type" value="Genomic_DNA"/>
</dbReference>
<keyword evidence="8" id="KW-0482">Metalloprotease</keyword>
<sequence>MENSKTSKLAGWAGRVFKLSAQLALVFTAVTAFAPSQAAAETRTLKLHFVHTGERAEITFKKNGRYLPDGLKKLNVFLRDWRRNEPTKMDPRLFDLVWQVYQTAGGRDYITVVSAYRSPATNSMLRSRTRGVAKSSQHTLGKAMDFFIPGVPLKKLRDTALRYQIGGVGYYPTSGSPFVHLDVGSVRHWPRLSRRELLAVFPDGKTIHVPTDGKPLPGYEQALAAYEARKANGGTIQMASAKPKSKSLFGMLFGGGADEEEDNGESSSRAVATARPARTAPAAAVPARQAPVPAVPNRAVPAQPEPQVPQEALIAALPARDAPVPLNAPRPSAGVEMTPDAQAAMAFAVPVPVKRPQSEAEVLLAMAPPPPNTLEAQAFAGATGAPSAPAQPANDQIAALVAADTTANTGAMLSGYVPVPVQRPQGAGQAINTVLAAAVPATRPTQAQEVSVARAEAGQDAIADLLSNSDHTASIPAPRPQAQEQQVAMVMPQDTRNSRPSSRPVVNSENTAAATGADAVRTTAKAGRSDRPVTKAAANAVLQPADAATEVAISNEPVAKVVPVSNPVLRNDAMRQAPTVVYTAGFQKDLPAGNANRFTGNAVTFIPIAKFSKIN</sequence>
<evidence type="ECO:0000256" key="8">
    <source>
        <dbReference type="ARBA" id="ARBA00023049"/>
    </source>
</evidence>
<keyword evidence="5 13" id="KW-0732">Signal</keyword>
<dbReference type="RefSeq" id="WP_151160045.1">
    <property type="nucleotide sequence ID" value="NZ_JACHIL010000005.1"/>
</dbReference>
<evidence type="ECO:0000256" key="1">
    <source>
        <dbReference type="ARBA" id="ARBA00001947"/>
    </source>
</evidence>
<evidence type="ECO:0000256" key="5">
    <source>
        <dbReference type="ARBA" id="ARBA00022729"/>
    </source>
</evidence>
<evidence type="ECO:0000256" key="13">
    <source>
        <dbReference type="SAM" id="SignalP"/>
    </source>
</evidence>
<dbReference type="Pfam" id="PF05951">
    <property type="entry name" value="Peptidase_M15_2"/>
    <property type="match status" value="1"/>
</dbReference>
<comment type="cofactor">
    <cofactor evidence="1">
        <name>Zn(2+)</name>
        <dbReference type="ChEBI" id="CHEBI:29105"/>
    </cofactor>
</comment>
<dbReference type="GO" id="GO:0008237">
    <property type="term" value="F:metallopeptidase activity"/>
    <property type="evidence" value="ECO:0007669"/>
    <property type="project" value="UniProtKB-KW"/>
</dbReference>
<comment type="similarity">
    <text evidence="10">Belongs to the peptidase M15 family.</text>
</comment>
<gene>
    <name evidence="14" type="ORF">HNQ68_002907</name>
</gene>
<feature type="chain" id="PRO_5030718753" description="Murein endopeptidase K" evidence="13">
    <location>
        <begin position="35"/>
        <end position="615"/>
    </location>
</feature>
<dbReference type="PANTHER" id="PTHR37425:SF1">
    <property type="entry name" value="OUTER MEMBRANE PROTEIN"/>
    <property type="match status" value="1"/>
</dbReference>
<dbReference type="SUPFAM" id="SSF55166">
    <property type="entry name" value="Hedgehog/DD-peptidase"/>
    <property type="match status" value="1"/>
</dbReference>
<keyword evidence="3" id="KW-0645">Protease</keyword>
<evidence type="ECO:0000256" key="12">
    <source>
        <dbReference type="SAM" id="MobiDB-lite"/>
    </source>
</evidence>
<feature type="compositionally biased region" description="Polar residues" evidence="12">
    <location>
        <begin position="494"/>
        <end position="513"/>
    </location>
</feature>
<keyword evidence="15" id="KW-1185">Reference proteome</keyword>
<dbReference type="Gene3D" id="3.30.1380.10">
    <property type="match status" value="1"/>
</dbReference>
<evidence type="ECO:0000256" key="9">
    <source>
        <dbReference type="ARBA" id="ARBA00023316"/>
    </source>
</evidence>
<evidence type="ECO:0000256" key="10">
    <source>
        <dbReference type="ARBA" id="ARBA00093448"/>
    </source>
</evidence>
<dbReference type="AlphaFoldDB" id="A0A7W8ER70"/>
<keyword evidence="7" id="KW-0862">Zinc</keyword>
<feature type="signal peptide" evidence="13">
    <location>
        <begin position="1"/>
        <end position="34"/>
    </location>
</feature>
<evidence type="ECO:0000256" key="3">
    <source>
        <dbReference type="ARBA" id="ARBA00022670"/>
    </source>
</evidence>
<keyword evidence="6" id="KW-0378">Hydrolase</keyword>
<reference evidence="14 15" key="1">
    <citation type="submission" date="2020-08" db="EMBL/GenBank/DDBJ databases">
        <title>Genomic Encyclopedia of Type Strains, Phase IV (KMG-IV): sequencing the most valuable type-strain genomes for metagenomic binning, comparative biology and taxonomic classification.</title>
        <authorList>
            <person name="Goeker M."/>
        </authorList>
    </citation>
    <scope>NUCLEOTIDE SEQUENCE [LARGE SCALE GENOMIC DNA]</scope>
    <source>
        <strain evidence="14 15">DSM 25620</strain>
    </source>
</reference>
<evidence type="ECO:0000256" key="4">
    <source>
        <dbReference type="ARBA" id="ARBA00022723"/>
    </source>
</evidence>
<evidence type="ECO:0000313" key="14">
    <source>
        <dbReference type="EMBL" id="MBB5092353.1"/>
    </source>
</evidence>
<feature type="compositionally biased region" description="Low complexity" evidence="12">
    <location>
        <begin position="265"/>
        <end position="290"/>
    </location>
</feature>
<dbReference type="CDD" id="cd14844">
    <property type="entry name" value="Zn-DD-carboxypeptidase_like"/>
    <property type="match status" value="1"/>
</dbReference>
<keyword evidence="9" id="KW-0961">Cell wall biogenesis/degradation</keyword>
<evidence type="ECO:0000256" key="7">
    <source>
        <dbReference type="ARBA" id="ARBA00022833"/>
    </source>
</evidence>
<evidence type="ECO:0000256" key="2">
    <source>
        <dbReference type="ARBA" id="ARBA00004776"/>
    </source>
</evidence>
<dbReference type="InterPro" id="IPR009045">
    <property type="entry name" value="Zn_M74/Hedgehog-like"/>
</dbReference>
<comment type="caution">
    <text evidence="14">The sequence shown here is derived from an EMBL/GenBank/DDBJ whole genome shotgun (WGS) entry which is preliminary data.</text>
</comment>
<dbReference type="GO" id="GO:0006508">
    <property type="term" value="P:proteolysis"/>
    <property type="evidence" value="ECO:0007669"/>
    <property type="project" value="UniProtKB-KW"/>
</dbReference>
<dbReference type="GO" id="GO:0071555">
    <property type="term" value="P:cell wall organization"/>
    <property type="evidence" value="ECO:0007669"/>
    <property type="project" value="UniProtKB-KW"/>
</dbReference>
<organism evidence="14 15">
    <name type="scientific">Pseudochrobactrum saccharolyticum</name>
    <dbReference type="NCBI Taxonomy" id="354352"/>
    <lineage>
        <taxon>Bacteria</taxon>
        <taxon>Pseudomonadati</taxon>
        <taxon>Pseudomonadota</taxon>
        <taxon>Alphaproteobacteria</taxon>
        <taxon>Hyphomicrobiales</taxon>
        <taxon>Brucellaceae</taxon>
        <taxon>Pseudochrobactrum</taxon>
    </lineage>
</organism>
<proteinExistence type="inferred from homology"/>
<feature type="region of interest" description="Disordered" evidence="12">
    <location>
        <begin position="489"/>
        <end position="532"/>
    </location>
</feature>
<evidence type="ECO:0000256" key="11">
    <source>
        <dbReference type="ARBA" id="ARBA00093666"/>
    </source>
</evidence>
<evidence type="ECO:0000313" key="15">
    <source>
        <dbReference type="Proteomes" id="UP000531231"/>
    </source>
</evidence>
<comment type="pathway">
    <text evidence="2">Cell wall biogenesis; cell wall polysaccharide biosynthesis.</text>
</comment>
<dbReference type="InterPro" id="IPR010275">
    <property type="entry name" value="MepK"/>
</dbReference>
<accession>A0A7W8ER70</accession>
<evidence type="ECO:0000256" key="6">
    <source>
        <dbReference type="ARBA" id="ARBA00022801"/>
    </source>
</evidence>